<feature type="binding site" evidence="2">
    <location>
        <position position="370"/>
    </location>
    <ligand>
        <name>Zn(2+)</name>
        <dbReference type="ChEBI" id="CHEBI:29105"/>
        <note>catalytic</note>
    </ligand>
</feature>
<evidence type="ECO:0000256" key="1">
    <source>
        <dbReference type="ARBA" id="ARBA00023157"/>
    </source>
</evidence>
<dbReference type="InterPro" id="IPR024079">
    <property type="entry name" value="MetalloPept_cat_dom_sf"/>
</dbReference>
<dbReference type="PROSITE" id="PS50214">
    <property type="entry name" value="DISINTEGRIN_2"/>
    <property type="match status" value="2"/>
</dbReference>
<evidence type="ECO:0000259" key="6">
    <source>
        <dbReference type="PROSITE" id="PS50214"/>
    </source>
</evidence>
<keyword evidence="4" id="KW-1133">Transmembrane helix</keyword>
<dbReference type="InterPro" id="IPR036436">
    <property type="entry name" value="Disintegrin_dom_sf"/>
</dbReference>
<protein>
    <submittedName>
        <fullName evidence="8">Uncharacterized protein</fullName>
    </submittedName>
</protein>
<feature type="domain" description="Peptidase M12B" evidence="7">
    <location>
        <begin position="208"/>
        <end position="427"/>
    </location>
</feature>
<dbReference type="AlphaFoldDB" id="A0A813K3F3"/>
<dbReference type="Pfam" id="PF01421">
    <property type="entry name" value="Reprolysin"/>
    <property type="match status" value="1"/>
</dbReference>
<dbReference type="FunFam" id="4.10.70.10:FF:000003">
    <property type="entry name" value="Disintegrin and metalloproteinase domain-containing protein 17"/>
    <property type="match status" value="1"/>
</dbReference>
<evidence type="ECO:0000256" key="2">
    <source>
        <dbReference type="PROSITE-ProRule" id="PRU00276"/>
    </source>
</evidence>
<keyword evidence="2" id="KW-0479">Metal-binding</keyword>
<feature type="domain" description="Disintegrin" evidence="6">
    <location>
        <begin position="645"/>
        <end position="727"/>
    </location>
</feature>
<dbReference type="SUPFAM" id="SSF55486">
    <property type="entry name" value="Metalloproteases ('zincins'), catalytic domain"/>
    <property type="match status" value="1"/>
</dbReference>
<dbReference type="EMBL" id="CAJNNW010028394">
    <property type="protein sequence ID" value="CAE8695881.1"/>
    <property type="molecule type" value="Genomic_DNA"/>
</dbReference>
<feature type="chain" id="PRO_5032764519" evidence="5">
    <location>
        <begin position="19"/>
        <end position="1013"/>
    </location>
</feature>
<dbReference type="Pfam" id="PF00200">
    <property type="entry name" value="Disintegrin"/>
    <property type="match status" value="2"/>
</dbReference>
<dbReference type="InterPro" id="IPR034027">
    <property type="entry name" value="Reprolysin_adamalysin"/>
</dbReference>
<evidence type="ECO:0000313" key="9">
    <source>
        <dbReference type="Proteomes" id="UP000626109"/>
    </source>
</evidence>
<keyword evidence="5" id="KW-0732">Signal</keyword>
<dbReference type="InterPro" id="IPR002870">
    <property type="entry name" value="Peptidase_M12B_N"/>
</dbReference>
<evidence type="ECO:0000259" key="7">
    <source>
        <dbReference type="PROSITE" id="PS50215"/>
    </source>
</evidence>
<feature type="binding site" evidence="2">
    <location>
        <position position="376"/>
    </location>
    <ligand>
        <name>Zn(2+)</name>
        <dbReference type="ChEBI" id="CHEBI:29105"/>
        <note>catalytic</note>
    </ligand>
</feature>
<comment type="caution">
    <text evidence="2">Lacks conserved residue(s) required for the propagation of feature annotation.</text>
</comment>
<accession>A0A813K3F3</accession>
<evidence type="ECO:0000256" key="3">
    <source>
        <dbReference type="SAM" id="MobiDB-lite"/>
    </source>
</evidence>
<feature type="transmembrane region" description="Helical" evidence="4">
    <location>
        <begin position="937"/>
        <end position="955"/>
    </location>
</feature>
<feature type="signal peptide" evidence="5">
    <location>
        <begin position="1"/>
        <end position="18"/>
    </location>
</feature>
<feature type="region of interest" description="Disordered" evidence="3">
    <location>
        <begin position="972"/>
        <end position="1013"/>
    </location>
</feature>
<dbReference type="GO" id="GO:0046872">
    <property type="term" value="F:metal ion binding"/>
    <property type="evidence" value="ECO:0007669"/>
    <property type="project" value="UniProtKB-KW"/>
</dbReference>
<sequence>MNGCLLLFLAATAGAGLTVPVLQEVDSDLEEIVEVSWALPHRRLGVLGGEGEIPEQLEVEFRANGTDFRVALRRNRALLPSSARHTLHHPDGRVEEGPKFQPCFYIGEVLGDAAGAASFSTCGGQLTGLVLAHGKAITVDPAEAHIRAPLGRGLNPAGDGSSGSRHRVRRVSDERFLDFQADVASYFHIVGNSSDSDTTRRLTVTAIKYVEVYAVNDNSRHTAFGGASGVVKLALHSTAVFNTVSTMYKAAPTNGASFPYTIQIVLVGMGTFVTADPYESALVYSGSETTVASLLEQFNFWAQTQLVAGSMMDNDNRVLLSSRDFDGSTVGYAGVGVMCLRSRSGSVNMCGNSDSAVSGCAATVAHEMGHNFGMRHDGGPCTSSGLIMEAASYGGTQAQFSSCSVSDATSWFAYIYTKQGTCLENRPSQVFGDPVCRNGFIEDGEDCDCGQSDCTSIDPCCDGSTCKFLAHDPPYECSDYAAPCCQSCMLVKASASFLCRAAASSCDLPEVCPGGTSACPLDEFVYPGRSCTLTEKGTTYSGLCSAGSCMSMSYTCGVDVNSMFDGTWDMSDTCQAYNDDCSTVVCHDGANSSDPAACGQYFSTHGVQMPVPEGTPCWFPSDPTEQRLGMCHMGKCTKPHSLAIVPRCGNGGIDFGEECDCGGSGGDSCCDCSTCKLKATSQCSGLEDCCDGSSCQFKSAGAVCRAALGTCDIQEVCSGSSGICRSDVGKPWGTACTASDGVSSTCYGKRCIDSFDDQCATLGIGRPKSHSGIGSGAPIDSDKHDCTGLMCCSSCDKKTGRYNVNGVLYTDPTLCDGCKRWMRSSTFTVAGISNKIYLGAAAEGSVLTDKSKICKDGAAVTPDSSASCSGSQFFEGSVGRCIACDTACSACTGLTNFDCTGSCAFGAADSRGACPVSAEQYSFATAGAIAPTVCTRMLVLSGLILVLVSYSILFCSRRRWLGPCVELAGNGKNEEDAEGSGSGDDAGDDDGDSGDVSSDASEQSDPEFYTVYR</sequence>
<dbReference type="SUPFAM" id="SSF57552">
    <property type="entry name" value="Blood coagulation inhibitor (disintegrin)"/>
    <property type="match status" value="2"/>
</dbReference>
<feature type="active site" evidence="2">
    <location>
        <position position="367"/>
    </location>
</feature>
<evidence type="ECO:0000313" key="8">
    <source>
        <dbReference type="EMBL" id="CAE8695881.1"/>
    </source>
</evidence>
<dbReference type="Gene3D" id="3.40.390.10">
    <property type="entry name" value="Collagenase (Catalytic Domain)"/>
    <property type="match status" value="1"/>
</dbReference>
<gene>
    <name evidence="8" type="ORF">PGLA2088_LOCUS29592</name>
</gene>
<dbReference type="PANTHER" id="PTHR11905:SF159">
    <property type="entry name" value="ADAM METALLOPROTEASE"/>
    <property type="match status" value="1"/>
</dbReference>
<dbReference type="Pfam" id="PF01562">
    <property type="entry name" value="Pep_M12B_propep"/>
    <property type="match status" value="1"/>
</dbReference>
<dbReference type="Gene3D" id="4.10.70.10">
    <property type="entry name" value="Disintegrin domain"/>
    <property type="match status" value="2"/>
</dbReference>
<evidence type="ECO:0000256" key="5">
    <source>
        <dbReference type="SAM" id="SignalP"/>
    </source>
</evidence>
<dbReference type="SMART" id="SM00050">
    <property type="entry name" value="DISIN"/>
    <property type="match status" value="2"/>
</dbReference>
<keyword evidence="4" id="KW-0812">Transmembrane</keyword>
<organism evidence="8 9">
    <name type="scientific">Polarella glacialis</name>
    <name type="common">Dinoflagellate</name>
    <dbReference type="NCBI Taxonomy" id="89957"/>
    <lineage>
        <taxon>Eukaryota</taxon>
        <taxon>Sar</taxon>
        <taxon>Alveolata</taxon>
        <taxon>Dinophyceae</taxon>
        <taxon>Suessiales</taxon>
        <taxon>Suessiaceae</taxon>
        <taxon>Polarella</taxon>
    </lineage>
</organism>
<dbReference type="GO" id="GO:0004222">
    <property type="term" value="F:metalloendopeptidase activity"/>
    <property type="evidence" value="ECO:0007669"/>
    <property type="project" value="InterPro"/>
</dbReference>
<proteinExistence type="predicted"/>
<evidence type="ECO:0000256" key="4">
    <source>
        <dbReference type="SAM" id="Phobius"/>
    </source>
</evidence>
<dbReference type="GO" id="GO:0006508">
    <property type="term" value="P:proteolysis"/>
    <property type="evidence" value="ECO:0007669"/>
    <property type="project" value="InterPro"/>
</dbReference>
<dbReference type="InterPro" id="IPR001590">
    <property type="entry name" value="Peptidase_M12B"/>
</dbReference>
<feature type="domain" description="Disintegrin" evidence="6">
    <location>
        <begin position="433"/>
        <end position="527"/>
    </location>
</feature>
<comment type="caution">
    <text evidence="8">The sequence shown here is derived from an EMBL/GenBank/DDBJ whole genome shotgun (WGS) entry which is preliminary data.</text>
</comment>
<name>A0A813K3F3_POLGL</name>
<keyword evidence="1" id="KW-1015">Disulfide bond</keyword>
<dbReference type="PANTHER" id="PTHR11905">
    <property type="entry name" value="ADAM A DISINTEGRIN AND METALLOPROTEASE DOMAIN"/>
    <property type="match status" value="1"/>
</dbReference>
<dbReference type="InterPro" id="IPR001762">
    <property type="entry name" value="Disintegrin_dom"/>
</dbReference>
<feature type="binding site" evidence="2">
    <location>
        <position position="366"/>
    </location>
    <ligand>
        <name>Zn(2+)</name>
        <dbReference type="ChEBI" id="CHEBI:29105"/>
        <note>catalytic</note>
    </ligand>
</feature>
<dbReference type="PROSITE" id="PS50215">
    <property type="entry name" value="ADAM_MEPRO"/>
    <property type="match status" value="1"/>
</dbReference>
<keyword evidence="4" id="KW-0472">Membrane</keyword>
<keyword evidence="2" id="KW-0862">Zinc</keyword>
<reference evidence="8" key="1">
    <citation type="submission" date="2021-02" db="EMBL/GenBank/DDBJ databases">
        <authorList>
            <person name="Dougan E. K."/>
            <person name="Rhodes N."/>
            <person name="Thang M."/>
            <person name="Chan C."/>
        </authorList>
    </citation>
    <scope>NUCLEOTIDE SEQUENCE</scope>
</reference>
<dbReference type="CDD" id="cd04269">
    <property type="entry name" value="ZnMc_adamalysin_II_like"/>
    <property type="match status" value="1"/>
</dbReference>
<dbReference type="Proteomes" id="UP000626109">
    <property type="component" value="Unassembled WGS sequence"/>
</dbReference>